<comment type="caution">
    <text evidence="2">The sequence shown here is derived from an EMBL/GenBank/DDBJ whole genome shotgun (WGS) entry which is preliminary data.</text>
</comment>
<accession>A0A3L6VL59</accession>
<protein>
    <submittedName>
        <fullName evidence="2">Uncharacterized protein</fullName>
    </submittedName>
</protein>
<evidence type="ECO:0000313" key="3">
    <source>
        <dbReference type="EMBL" id="RLO09348.1"/>
    </source>
</evidence>
<dbReference type="EMBL" id="QUTI01020075">
    <property type="protein sequence ID" value="RLO09348.1"/>
    <property type="molecule type" value="Genomic_DNA"/>
</dbReference>
<gene>
    <name evidence="2" type="ORF">DYB26_011677</name>
    <name evidence="3" type="ORF">DYB28_011326</name>
</gene>
<name>A0A3L6VL59_APHAT</name>
<reference evidence="3 4" key="1">
    <citation type="journal article" date="2018" name="J. Invertebr. Pathol.">
        <title>New genotyping method for the causative agent of crayfish plague (Aphanomyces astaci) based on whole genome data.</title>
        <authorList>
            <person name="Minardi D."/>
            <person name="Studholme D.J."/>
            <person name="van der Giezen M."/>
            <person name="Pretto T."/>
            <person name="Oidtmann B."/>
        </authorList>
    </citation>
    <scope>NUCLEOTIDE SEQUENCE [LARGE SCALE GENOMIC DNA]</scope>
    <source>
        <strain evidence="3 4">KB13</strain>
    </source>
</reference>
<dbReference type="EMBL" id="QUTF01020077">
    <property type="protein sequence ID" value="RHY97955.1"/>
    <property type="molecule type" value="Genomic_DNA"/>
</dbReference>
<feature type="non-terminal residue" evidence="2">
    <location>
        <position position="80"/>
    </location>
</feature>
<organism evidence="2 5">
    <name type="scientific">Aphanomyces astaci</name>
    <name type="common">Crayfish plague agent</name>
    <dbReference type="NCBI Taxonomy" id="112090"/>
    <lineage>
        <taxon>Eukaryota</taxon>
        <taxon>Sar</taxon>
        <taxon>Stramenopiles</taxon>
        <taxon>Oomycota</taxon>
        <taxon>Saprolegniomycetes</taxon>
        <taxon>Saprolegniales</taxon>
        <taxon>Verrucalvaceae</taxon>
        <taxon>Aphanomyces</taxon>
    </lineage>
</organism>
<keyword evidence="1" id="KW-0732">Signal</keyword>
<evidence type="ECO:0000313" key="4">
    <source>
        <dbReference type="Proteomes" id="UP000275652"/>
    </source>
</evidence>
<dbReference type="Proteomes" id="UP000286510">
    <property type="component" value="Unassembled WGS sequence"/>
</dbReference>
<feature type="chain" id="PRO_5039996847" evidence="1">
    <location>
        <begin position="21"/>
        <end position="80"/>
    </location>
</feature>
<evidence type="ECO:0000256" key="1">
    <source>
        <dbReference type="SAM" id="SignalP"/>
    </source>
</evidence>
<evidence type="ECO:0000313" key="2">
    <source>
        <dbReference type="EMBL" id="RHY97955.1"/>
    </source>
</evidence>
<proteinExistence type="predicted"/>
<reference evidence="2 5" key="2">
    <citation type="submission" date="2018-08" db="EMBL/GenBank/DDBJ databases">
        <title>Aphanomyces genome sequencing and annotation.</title>
        <authorList>
            <person name="Minardi D."/>
            <person name="Oidtmann B."/>
            <person name="Van Der Giezen M."/>
            <person name="Studholme D.J."/>
        </authorList>
    </citation>
    <scope>NUCLEOTIDE SEQUENCE [LARGE SCALE GENOMIC DNA]</scope>
    <source>
        <strain evidence="2 5">FDL457</strain>
    </source>
</reference>
<feature type="signal peptide" evidence="1">
    <location>
        <begin position="1"/>
        <end position="20"/>
    </location>
</feature>
<dbReference type="VEuPathDB" id="FungiDB:H257_10852"/>
<evidence type="ECO:0000313" key="5">
    <source>
        <dbReference type="Proteomes" id="UP000286510"/>
    </source>
</evidence>
<dbReference type="AlphaFoldDB" id="A0A3L6VL59"/>
<sequence>MMYKALVSLSAVAASVAVAADPVPTWTMKPVQSIQARVQAFPPSYDAGPGHNTFVADFVKDAVTFQDKYRVSMDTVNTAS</sequence>
<dbReference type="Proteomes" id="UP000275652">
    <property type="component" value="Unassembled WGS sequence"/>
</dbReference>